<dbReference type="InterPro" id="IPR009057">
    <property type="entry name" value="Homeodomain-like_sf"/>
</dbReference>
<sequence length="1017" mass="114506">MPRKNELSEALRSQIVDLHKAGKGYKIIARTLDIHRSTVRKIVYKWKRFSTVATLPRSGRPTKSSAKTKISEVGHGPSEPKDRGDSHTKKLKSERDSTAVRSDAQIIYSCSSDTEATDDDPVAGRASAGPSNNRGRGVGLKKQRGKATAVSSNDETTEQDRDFNTTHKDVEIKHSYSSDTEATDEENTAGPSDIRGGSSDHKMVIMKDNTICSDGNTDSYSSDEDEDEDPMASHLSAGIAESRGGNPDHEMHQGATNFASSDDETTEEDPTEQFFCGEKKIYAGSSVTMGALLLLLLAFILKHGLSKAAARDLLHLLNLVVPGCVPKSLRFLKKHSTDYNGKTEIHFYCPRCTNYLGVDPGNECSVCQQSLNRKYLILKAYYFLVMPLEIQLRNLLARVHSKLGKHFTRDDSFSDVHTGNEYKSERQDGSITLTFNCDGSPVFSSSKYSIWPILCTINELPYVERCKNVLLHTLWFGKGKPQVQSFLTPFINELQKLSTAGFCWRDEIGSEHHTTVTVKICTCDAIARAMVQNFEPFNKEFGCGFCYHKGEMVIKGRAFTRVYPIQMDGCDLRHMPETVQLAELVMGNSYDQSQMGVKGPSLLFLLPSFDIIKGFVPDYMHCFCLGVVRQFVNLWFDPLYASKDFHLTDKHLNDLDRALCEIQPPNEISQSPRSLSERMHWKACEWRAFALLYSPVILRNVLPAVYYKHWMLLPCALHVLLSHFATQDELNCAELCLVQFVAQIPSLYGLEHCSYDCHLLTHLTEGVRNWGLLWANSVFVFQDMNSRLLQMYSGTQSISLQIFKNFFSYEKIIRQGSATLQDASTEIKDFFCSMTSCDRFTKSLNYIGEDLVILGSGSQRVLTPREIAALQKNETLSWCQPHRDSVTEYKRCVYKNILVTSLECSGTLKRNNSVIETSSCFAVVESLVVVPKPCSCEGSPGCSCRELVFFCKQLQRLTRQPTIHNTQINTNIAKFLVKVRNSNELCAITCQDIVSKCFMIEYVGQLYVMRMPVIETH</sequence>
<feature type="compositionally biased region" description="Acidic residues" evidence="1">
    <location>
        <begin position="221"/>
        <end position="230"/>
    </location>
</feature>
<reference evidence="3" key="2">
    <citation type="submission" date="2025-09" db="UniProtKB">
        <authorList>
            <consortium name="Ensembl"/>
        </authorList>
    </citation>
    <scope>IDENTIFICATION</scope>
</reference>
<reference evidence="3" key="1">
    <citation type="submission" date="2025-08" db="UniProtKB">
        <authorList>
            <consortium name="Ensembl"/>
        </authorList>
    </citation>
    <scope>IDENTIFICATION</scope>
</reference>
<feature type="compositionally biased region" description="Basic and acidic residues" evidence="1">
    <location>
        <begin position="158"/>
        <end position="176"/>
    </location>
</feature>
<evidence type="ECO:0000313" key="3">
    <source>
        <dbReference type="Ensembl" id="ENSOABP00000015961.2"/>
    </source>
</evidence>
<dbReference type="PANTHER" id="PTHR46579:SF1">
    <property type="entry name" value="F5_8 TYPE C DOMAIN-CONTAINING PROTEIN"/>
    <property type="match status" value="1"/>
</dbReference>
<keyword evidence="4" id="KW-1185">Reference proteome</keyword>
<dbReference type="InterPro" id="IPR057667">
    <property type="entry name" value="HTH_SB"/>
</dbReference>
<gene>
    <name evidence="3" type="primary">WDR19</name>
</gene>
<evidence type="ECO:0000313" key="4">
    <source>
        <dbReference type="Proteomes" id="UP000472276"/>
    </source>
</evidence>
<dbReference type="SUPFAM" id="SSF46689">
    <property type="entry name" value="Homeodomain-like"/>
    <property type="match status" value="1"/>
</dbReference>
<dbReference type="Gene3D" id="1.10.10.10">
    <property type="entry name" value="Winged helix-like DNA-binding domain superfamily/Winged helix DNA-binding domain"/>
    <property type="match status" value="1"/>
</dbReference>
<organism evidence="3 4">
    <name type="scientific">Oreochromis aureus</name>
    <name type="common">Israeli tilapia</name>
    <name type="synonym">Chromis aureus</name>
    <dbReference type="NCBI Taxonomy" id="47969"/>
    <lineage>
        <taxon>Eukaryota</taxon>
        <taxon>Metazoa</taxon>
        <taxon>Chordata</taxon>
        <taxon>Craniata</taxon>
        <taxon>Vertebrata</taxon>
        <taxon>Euteleostomi</taxon>
        <taxon>Actinopterygii</taxon>
        <taxon>Neopterygii</taxon>
        <taxon>Teleostei</taxon>
        <taxon>Neoteleostei</taxon>
        <taxon>Acanthomorphata</taxon>
        <taxon>Ovalentaria</taxon>
        <taxon>Cichlomorphae</taxon>
        <taxon>Cichliformes</taxon>
        <taxon>Cichlidae</taxon>
        <taxon>African cichlids</taxon>
        <taxon>Pseudocrenilabrinae</taxon>
        <taxon>Oreochromini</taxon>
        <taxon>Oreochromis</taxon>
    </lineage>
</organism>
<evidence type="ECO:0000256" key="1">
    <source>
        <dbReference type="SAM" id="MobiDB-lite"/>
    </source>
</evidence>
<feature type="compositionally biased region" description="Acidic residues" evidence="1">
    <location>
        <begin position="261"/>
        <end position="271"/>
    </location>
</feature>
<feature type="region of interest" description="Disordered" evidence="1">
    <location>
        <begin position="55"/>
        <end position="271"/>
    </location>
</feature>
<feature type="compositionally biased region" description="Basic and acidic residues" evidence="1">
    <location>
        <begin position="78"/>
        <end position="98"/>
    </location>
</feature>
<accession>A0A668SNI6</accession>
<proteinExistence type="predicted"/>
<dbReference type="Pfam" id="PF25787">
    <property type="entry name" value="HTH_SB"/>
    <property type="match status" value="1"/>
</dbReference>
<name>A0A668SNI6_OREAU</name>
<evidence type="ECO:0000259" key="2">
    <source>
        <dbReference type="Pfam" id="PF25787"/>
    </source>
</evidence>
<protein>
    <recommendedName>
        <fullName evidence="2">Sleeping Beauty transposase HTH domain-containing protein</fullName>
    </recommendedName>
</protein>
<dbReference type="InterPro" id="IPR036388">
    <property type="entry name" value="WH-like_DNA-bd_sf"/>
</dbReference>
<dbReference type="Proteomes" id="UP000472276">
    <property type="component" value="Unassembled WGS sequence"/>
</dbReference>
<dbReference type="Ensembl" id="ENSOABT00000016455.2">
    <property type="protein sequence ID" value="ENSOABP00000015961.2"/>
    <property type="gene ID" value="ENSOABG00000007909.2"/>
</dbReference>
<feature type="domain" description="Sleeping Beauty transposase HTH" evidence="2">
    <location>
        <begin position="1"/>
        <end position="52"/>
    </location>
</feature>
<dbReference type="PANTHER" id="PTHR46579">
    <property type="entry name" value="F5/8 TYPE C DOMAIN-CONTAINING PROTEIN-RELATED"/>
    <property type="match status" value="1"/>
</dbReference>
<dbReference type="OMA" id="MKDNTIC"/>
<dbReference type="AlphaFoldDB" id="A0A668SNI6"/>